<dbReference type="RefSeq" id="WP_249657747.1">
    <property type="nucleotide sequence ID" value="NZ_JAMFMA010000002.1"/>
</dbReference>
<sequence length="251" mass="29306">MKLKNFVFLILIIALVLGGLIYWREYATRDQVSLIHVLIWQIGVWAPWILGFILLRKMHRNLVNTKIGLAKLTLIGVILVGLHFGWFFLLSSTASPYLDLPGSRFGVYRYFFVFWTLIDLALLWFMVDKLNTSQEQAEKIPLLLELTRGGNKFFCKPSDIQWLVSENYYTKLATNQGIFMMRKPLKTYLEILPMHTFLKIHRSTIINMDYVVELARGSGSTLEVIMQDGTRRRVSKSFIKDVTQLFKERVY</sequence>
<evidence type="ECO:0000313" key="3">
    <source>
        <dbReference type="EMBL" id="MCL6274570.1"/>
    </source>
</evidence>
<accession>A0ABT0PT88</accession>
<name>A0ABT0PT88_9FLAO</name>
<dbReference type="Proteomes" id="UP001203607">
    <property type="component" value="Unassembled WGS sequence"/>
</dbReference>
<feature type="transmembrane region" description="Helical" evidence="1">
    <location>
        <begin position="108"/>
        <end position="127"/>
    </location>
</feature>
<keyword evidence="1" id="KW-0472">Membrane</keyword>
<feature type="transmembrane region" description="Helical" evidence="1">
    <location>
        <begin position="35"/>
        <end position="55"/>
    </location>
</feature>
<dbReference type="PROSITE" id="PS50930">
    <property type="entry name" value="HTH_LYTTR"/>
    <property type="match status" value="1"/>
</dbReference>
<dbReference type="InterPro" id="IPR046947">
    <property type="entry name" value="LytR-like"/>
</dbReference>
<keyword evidence="4" id="KW-1185">Reference proteome</keyword>
<evidence type="ECO:0000259" key="2">
    <source>
        <dbReference type="PROSITE" id="PS50930"/>
    </source>
</evidence>
<feature type="domain" description="HTH LytTR-type" evidence="2">
    <location>
        <begin position="144"/>
        <end position="248"/>
    </location>
</feature>
<dbReference type="PANTHER" id="PTHR37299">
    <property type="entry name" value="TRANSCRIPTIONAL REGULATOR-RELATED"/>
    <property type="match status" value="1"/>
</dbReference>
<protein>
    <submittedName>
        <fullName evidence="3">LytTR family transcriptional regulator</fullName>
    </submittedName>
</protein>
<evidence type="ECO:0000313" key="4">
    <source>
        <dbReference type="Proteomes" id="UP001203607"/>
    </source>
</evidence>
<gene>
    <name evidence="3" type="ORF">M3P19_11155</name>
</gene>
<keyword evidence="1" id="KW-0812">Transmembrane</keyword>
<feature type="transmembrane region" description="Helical" evidence="1">
    <location>
        <begin position="7"/>
        <end position="23"/>
    </location>
</feature>
<dbReference type="Gene3D" id="2.40.50.1020">
    <property type="entry name" value="LytTr DNA-binding domain"/>
    <property type="match status" value="1"/>
</dbReference>
<feature type="transmembrane region" description="Helical" evidence="1">
    <location>
        <begin position="67"/>
        <end position="88"/>
    </location>
</feature>
<dbReference type="Pfam" id="PF04397">
    <property type="entry name" value="LytTR"/>
    <property type="match status" value="1"/>
</dbReference>
<comment type="caution">
    <text evidence="3">The sequence shown here is derived from an EMBL/GenBank/DDBJ whole genome shotgun (WGS) entry which is preliminary data.</text>
</comment>
<dbReference type="InterPro" id="IPR007492">
    <property type="entry name" value="LytTR_DNA-bd_dom"/>
</dbReference>
<dbReference type="SMART" id="SM00850">
    <property type="entry name" value="LytTR"/>
    <property type="match status" value="1"/>
</dbReference>
<proteinExistence type="predicted"/>
<dbReference type="EMBL" id="JAMFMA010000002">
    <property type="protein sequence ID" value="MCL6274570.1"/>
    <property type="molecule type" value="Genomic_DNA"/>
</dbReference>
<keyword evidence="1" id="KW-1133">Transmembrane helix</keyword>
<evidence type="ECO:0000256" key="1">
    <source>
        <dbReference type="SAM" id="Phobius"/>
    </source>
</evidence>
<dbReference type="PANTHER" id="PTHR37299:SF1">
    <property type="entry name" value="STAGE 0 SPORULATION PROTEIN A HOMOLOG"/>
    <property type="match status" value="1"/>
</dbReference>
<organism evidence="3 4">
    <name type="scientific">Flagellimonas spongiicola</name>
    <dbReference type="NCBI Taxonomy" id="2942208"/>
    <lineage>
        <taxon>Bacteria</taxon>
        <taxon>Pseudomonadati</taxon>
        <taxon>Bacteroidota</taxon>
        <taxon>Flavobacteriia</taxon>
        <taxon>Flavobacteriales</taxon>
        <taxon>Flavobacteriaceae</taxon>
        <taxon>Flagellimonas</taxon>
    </lineage>
</organism>
<reference evidence="3 4" key="1">
    <citation type="submission" date="2022-05" db="EMBL/GenBank/DDBJ databases">
        <authorList>
            <person name="Park J.-S."/>
        </authorList>
    </citation>
    <scope>NUCLEOTIDE SEQUENCE [LARGE SCALE GENOMIC DNA]</scope>
    <source>
        <strain evidence="3 4">2012CJ35-5</strain>
    </source>
</reference>